<keyword evidence="2" id="KW-1185">Reference proteome</keyword>
<sequence length="260" mass="28345">MPLSAEVISDDESGFVASLMRSSAEVVLDGGGRLLSASLMPLSAEGVLDDGPDSTSIVDFMLQIVKTKEADLVVMGSEKLSLMSADSKLLATQKGMPVGSLAGQVVKKITKPLFIFKAGSYVSDPTRWPRSKWLMSVHQSNFPLLNFVSKLLNHQKDELMLGRVSQMDQDDQALSSRLLERFEDEAVKVCLPTSVIHKRGTRGKRVHVGTELVKAANETKCDVLAVQVACHLEPSESVLTMLKTANCAVLIYKEKAEKKL</sequence>
<protein>
    <submittedName>
        <fullName evidence="1">Uncharacterized protein</fullName>
    </submittedName>
</protein>
<gene>
    <name evidence="1" type="ORF">CYMTET_44239</name>
</gene>
<dbReference type="EMBL" id="LGRX02030053">
    <property type="protein sequence ID" value="KAK3246216.1"/>
    <property type="molecule type" value="Genomic_DNA"/>
</dbReference>
<comment type="caution">
    <text evidence="1">The sequence shown here is derived from an EMBL/GenBank/DDBJ whole genome shotgun (WGS) entry which is preliminary data.</text>
</comment>
<dbReference type="AlphaFoldDB" id="A0AAE0EZ85"/>
<accession>A0AAE0EZ85</accession>
<dbReference type="Gene3D" id="3.40.50.12370">
    <property type="match status" value="1"/>
</dbReference>
<evidence type="ECO:0000313" key="2">
    <source>
        <dbReference type="Proteomes" id="UP001190700"/>
    </source>
</evidence>
<name>A0AAE0EZ85_9CHLO</name>
<organism evidence="1 2">
    <name type="scientific">Cymbomonas tetramitiformis</name>
    <dbReference type="NCBI Taxonomy" id="36881"/>
    <lineage>
        <taxon>Eukaryota</taxon>
        <taxon>Viridiplantae</taxon>
        <taxon>Chlorophyta</taxon>
        <taxon>Pyramimonadophyceae</taxon>
        <taxon>Pyramimonadales</taxon>
        <taxon>Pyramimonadaceae</taxon>
        <taxon>Cymbomonas</taxon>
    </lineage>
</organism>
<reference evidence="1 2" key="1">
    <citation type="journal article" date="2015" name="Genome Biol. Evol.">
        <title>Comparative Genomics of a Bacterivorous Green Alga Reveals Evolutionary Causalities and Consequences of Phago-Mixotrophic Mode of Nutrition.</title>
        <authorList>
            <person name="Burns J.A."/>
            <person name="Paasch A."/>
            <person name="Narechania A."/>
            <person name="Kim E."/>
        </authorList>
    </citation>
    <scope>NUCLEOTIDE SEQUENCE [LARGE SCALE GENOMIC DNA]</scope>
    <source>
        <strain evidence="1 2">PLY_AMNH</strain>
    </source>
</reference>
<dbReference type="Proteomes" id="UP001190700">
    <property type="component" value="Unassembled WGS sequence"/>
</dbReference>
<evidence type="ECO:0000313" key="1">
    <source>
        <dbReference type="EMBL" id="KAK3246216.1"/>
    </source>
</evidence>
<proteinExistence type="predicted"/>